<dbReference type="PANTHER" id="PTHR13929">
    <property type="entry name" value="1,4-DIHYDROXY-2-NAPHTHOATE OCTAPRENYLTRANSFERASE"/>
    <property type="match status" value="1"/>
</dbReference>
<keyword evidence="4 8" id="KW-0808">Transferase</keyword>
<feature type="transmembrane region" description="Helical" evidence="8">
    <location>
        <begin position="144"/>
        <end position="165"/>
    </location>
</feature>
<dbReference type="GO" id="GO:0042371">
    <property type="term" value="P:vitamin K biosynthetic process"/>
    <property type="evidence" value="ECO:0007669"/>
    <property type="project" value="TreeGrafter"/>
</dbReference>
<comment type="similarity">
    <text evidence="8">Belongs to the MenA family. Type 1 subfamily.</text>
</comment>
<dbReference type="HAMAP" id="MF_01937">
    <property type="entry name" value="MenA_1"/>
    <property type="match status" value="1"/>
</dbReference>
<comment type="pathway">
    <text evidence="8">Quinol/quinone metabolism; menaquinone biosynthesis; menaquinol from 1,4-dihydroxy-2-naphthoate: step 1/2.</text>
</comment>
<keyword evidence="7 8" id="KW-0472">Membrane</keyword>
<evidence type="ECO:0000256" key="7">
    <source>
        <dbReference type="ARBA" id="ARBA00023136"/>
    </source>
</evidence>
<evidence type="ECO:0000256" key="2">
    <source>
        <dbReference type="ARBA" id="ARBA00022428"/>
    </source>
</evidence>
<proteinExistence type="inferred from homology"/>
<feature type="transmembrane region" description="Helical" evidence="8">
    <location>
        <begin position="36"/>
        <end position="57"/>
    </location>
</feature>
<organism evidence="10 11">
    <name type="scientific">Sulfobacillus thermosulfidooxidans</name>
    <dbReference type="NCBI Taxonomy" id="28034"/>
    <lineage>
        <taxon>Bacteria</taxon>
        <taxon>Bacillati</taxon>
        <taxon>Bacillota</taxon>
        <taxon>Clostridia</taxon>
        <taxon>Eubacteriales</taxon>
        <taxon>Clostridiales Family XVII. Incertae Sedis</taxon>
        <taxon>Sulfobacillus</taxon>
    </lineage>
</organism>
<evidence type="ECO:0000256" key="5">
    <source>
        <dbReference type="ARBA" id="ARBA00022692"/>
    </source>
</evidence>
<dbReference type="Pfam" id="PF01040">
    <property type="entry name" value="UbiA"/>
    <property type="match status" value="1"/>
</dbReference>
<dbReference type="RefSeq" id="WP_028962417.1">
    <property type="nucleotide sequence ID" value="NZ_MDZD01000018.1"/>
</dbReference>
<evidence type="ECO:0000256" key="8">
    <source>
        <dbReference type="HAMAP-Rule" id="MF_01937"/>
    </source>
</evidence>
<comment type="subcellular location">
    <subcellularLocation>
        <location evidence="8">Cell membrane</location>
        <topology evidence="8">Multi-pass membrane protein</topology>
    </subcellularLocation>
    <subcellularLocation>
        <location evidence="1">Membrane</location>
        <topology evidence="1">Multi-pass membrane protein</topology>
    </subcellularLocation>
</comment>
<feature type="transmembrane region" description="Helical" evidence="8">
    <location>
        <begin position="171"/>
        <end position="191"/>
    </location>
</feature>
<feature type="transmembrane region" description="Helical" evidence="8">
    <location>
        <begin position="114"/>
        <end position="132"/>
    </location>
</feature>
<feature type="transmembrane region" description="Helical" evidence="8">
    <location>
        <begin position="240"/>
        <end position="258"/>
    </location>
</feature>
<dbReference type="InterPro" id="IPR044878">
    <property type="entry name" value="UbiA_sf"/>
</dbReference>
<feature type="transmembrane region" description="Helical" evidence="8">
    <location>
        <begin position="212"/>
        <end position="234"/>
    </location>
</feature>
<reference evidence="10 11" key="1">
    <citation type="journal article" date="2014" name="BMC Genomics">
        <title>Comparison of environmental and isolate Sulfobacillus genomes reveals diverse carbon, sulfur, nitrogen, and hydrogen metabolisms.</title>
        <authorList>
            <person name="Justice N.B."/>
            <person name="Norman A."/>
            <person name="Brown C.T."/>
            <person name="Singh A."/>
            <person name="Thomas B.C."/>
            <person name="Banfield J.F."/>
        </authorList>
    </citation>
    <scope>NUCLEOTIDE SEQUENCE [LARGE SCALE GENOMIC DNA]</scope>
    <source>
        <strain evidence="10">AMDSBA5</strain>
    </source>
</reference>
<evidence type="ECO:0000256" key="6">
    <source>
        <dbReference type="ARBA" id="ARBA00022989"/>
    </source>
</evidence>
<evidence type="ECO:0000256" key="3">
    <source>
        <dbReference type="ARBA" id="ARBA00022475"/>
    </source>
</evidence>
<sequence length="288" mass="31245">MTWQQFLKVSRPPTLMATVVPLLVGGALAIKSHHFALWAWVDIFVIALIMQIGANMLNEYFDYKRGLDDHESLGIGGIIVTGEVRPETVWYSALIIYAIALVLGLILVAFRGPILLAMGLMGIIAGFLYTGTSHPISSTPFGEVLVTIIMGPIEVLSTQFAAGDIMTRQGVLLSIPVGISVATILLANNLRDYVKDRNHGRRTLPIVLGQQGGYFALNIMIAIILGWITVMVFFGSLPLSALLVWLALPLVVKSLSALHKPEVLPKAVPLIGRIHVLIGILLTVGILW</sequence>
<dbReference type="NCBIfam" id="TIGR00751">
    <property type="entry name" value="menA"/>
    <property type="match status" value="1"/>
</dbReference>
<keyword evidence="5 8" id="KW-0812">Transmembrane</keyword>
<keyword evidence="3 8" id="KW-1003">Cell membrane</keyword>
<keyword evidence="2 8" id="KW-0474">Menaquinone biosynthesis</keyword>
<feature type="transmembrane region" description="Helical" evidence="8">
    <location>
        <begin position="270"/>
        <end position="287"/>
    </location>
</feature>
<dbReference type="Gene3D" id="1.10.357.140">
    <property type="entry name" value="UbiA prenyltransferase"/>
    <property type="match status" value="1"/>
</dbReference>
<dbReference type="PANTHER" id="PTHR13929:SF0">
    <property type="entry name" value="UBIA PRENYLTRANSFERASE DOMAIN-CONTAINING PROTEIN 1"/>
    <property type="match status" value="1"/>
</dbReference>
<keyword evidence="6 8" id="KW-1133">Transmembrane helix</keyword>
<dbReference type="CDD" id="cd13962">
    <property type="entry name" value="PT_UbiA_UBIAD1"/>
    <property type="match status" value="1"/>
</dbReference>
<dbReference type="PIRSF" id="PIRSF005355">
    <property type="entry name" value="UBIAD1"/>
    <property type="match status" value="1"/>
</dbReference>
<feature type="transmembrane region" description="Helical" evidence="8">
    <location>
        <begin position="89"/>
        <end position="108"/>
    </location>
</feature>
<gene>
    <name evidence="8 10" type="primary">menA</name>
    <name evidence="10" type="ORF">C7B47_13485</name>
</gene>
<evidence type="ECO:0000256" key="4">
    <source>
        <dbReference type="ARBA" id="ARBA00022679"/>
    </source>
</evidence>
<evidence type="ECO:0000256" key="1">
    <source>
        <dbReference type="ARBA" id="ARBA00004141"/>
    </source>
</evidence>
<comment type="catalytic activity">
    <reaction evidence="8">
        <text>an all-trans-polyprenyl diphosphate + 1,4-dihydroxy-2-naphthoate + H(+) = a 2-demethylmenaquinol + CO2 + diphosphate</text>
        <dbReference type="Rhea" id="RHEA:26478"/>
        <dbReference type="Rhea" id="RHEA-COMP:9563"/>
        <dbReference type="Rhea" id="RHEA-COMP:9564"/>
        <dbReference type="ChEBI" id="CHEBI:11173"/>
        <dbReference type="ChEBI" id="CHEBI:15378"/>
        <dbReference type="ChEBI" id="CHEBI:16526"/>
        <dbReference type="ChEBI" id="CHEBI:33019"/>
        <dbReference type="ChEBI" id="CHEBI:55437"/>
        <dbReference type="ChEBI" id="CHEBI:58914"/>
        <dbReference type="EC" id="2.5.1.74"/>
    </reaction>
</comment>
<name>A0A1R0IQ00_SULTH</name>
<dbReference type="GO" id="GO:0009234">
    <property type="term" value="P:menaquinone biosynthetic process"/>
    <property type="evidence" value="ECO:0007669"/>
    <property type="project" value="UniProtKB-UniRule"/>
</dbReference>
<evidence type="ECO:0000313" key="11">
    <source>
        <dbReference type="Proteomes" id="UP000242705"/>
    </source>
</evidence>
<dbReference type="GO" id="GO:0046428">
    <property type="term" value="F:1,4-dihydroxy-2-naphthoate polyprenyltransferase activity"/>
    <property type="evidence" value="ECO:0007669"/>
    <property type="project" value="UniProtKB-UniRule"/>
</dbReference>
<dbReference type="UniPathway" id="UPA00079">
    <property type="reaction ID" value="UER00168"/>
</dbReference>
<evidence type="ECO:0000313" key="10">
    <source>
        <dbReference type="EMBL" id="PSR24948.1"/>
    </source>
</evidence>
<dbReference type="InterPro" id="IPR000537">
    <property type="entry name" value="UbiA_prenyltransferase"/>
</dbReference>
<comment type="caution">
    <text evidence="10">The sequence shown here is derived from an EMBL/GenBank/DDBJ whole genome shotgun (WGS) entry which is preliminary data.</text>
</comment>
<protein>
    <recommendedName>
        <fullName evidence="8 9">1,4-dihydroxy-2-naphthoate octaprenyltransferase</fullName>
        <shortName evidence="8">DHNA-octaprenyltransferase</shortName>
        <ecNumber evidence="8 9">2.5.1.74</ecNumber>
    </recommendedName>
</protein>
<dbReference type="InterPro" id="IPR026046">
    <property type="entry name" value="UBIAD1"/>
</dbReference>
<dbReference type="GO" id="GO:0005886">
    <property type="term" value="C:plasma membrane"/>
    <property type="evidence" value="ECO:0007669"/>
    <property type="project" value="UniProtKB-SubCell"/>
</dbReference>
<evidence type="ECO:0000256" key="9">
    <source>
        <dbReference type="NCBIfam" id="TIGR00751"/>
    </source>
</evidence>
<dbReference type="EMBL" id="PXYX01000039">
    <property type="protein sequence ID" value="PSR24948.1"/>
    <property type="molecule type" value="Genomic_DNA"/>
</dbReference>
<accession>A0A1R0IQ00</accession>
<comment type="function">
    <text evidence="8">Conversion of 1,4-dihydroxy-2-naphthoate (DHNA) to demethylmenaquinone (DMK).</text>
</comment>
<dbReference type="AlphaFoldDB" id="A0A1R0IQ00"/>
<feature type="transmembrane region" description="Helical" evidence="8">
    <location>
        <begin position="12"/>
        <end position="30"/>
    </location>
</feature>
<dbReference type="EC" id="2.5.1.74" evidence="8 9"/>
<dbReference type="InterPro" id="IPR004657">
    <property type="entry name" value="MenA"/>
</dbReference>
<dbReference type="Proteomes" id="UP000242705">
    <property type="component" value="Unassembled WGS sequence"/>
</dbReference>